<comment type="caution">
    <text evidence="3">The sequence shown here is derived from an EMBL/GenBank/DDBJ whole genome shotgun (WGS) entry which is preliminary data.</text>
</comment>
<dbReference type="Pfam" id="PF17936">
    <property type="entry name" value="Big_6"/>
    <property type="match status" value="3"/>
</dbReference>
<dbReference type="InterPro" id="IPR041498">
    <property type="entry name" value="Big_6"/>
</dbReference>
<proteinExistence type="predicted"/>
<dbReference type="Gene3D" id="2.60.40.10">
    <property type="entry name" value="Immunoglobulins"/>
    <property type="match status" value="7"/>
</dbReference>
<feature type="domain" description="Bacterial Ig" evidence="2">
    <location>
        <begin position="623"/>
        <end position="687"/>
    </location>
</feature>
<reference evidence="3 4" key="1">
    <citation type="submission" date="2018-03" db="EMBL/GenBank/DDBJ databases">
        <title>Genomic Encyclopedia of Archaeal and Bacterial Type Strains, Phase II (KMG-II): from individual species to whole genera.</title>
        <authorList>
            <person name="Goeker M."/>
        </authorList>
    </citation>
    <scope>NUCLEOTIDE SEQUENCE [LARGE SCALE GENOMIC DNA]</scope>
    <source>
        <strain evidence="3 4">DSM 28354</strain>
    </source>
</reference>
<protein>
    <recommendedName>
        <fullName evidence="2">Bacterial Ig domain-containing protein</fullName>
    </recommendedName>
</protein>
<feature type="region of interest" description="Disordered" evidence="1">
    <location>
        <begin position="696"/>
        <end position="717"/>
    </location>
</feature>
<evidence type="ECO:0000313" key="3">
    <source>
        <dbReference type="EMBL" id="PRY27026.1"/>
    </source>
</evidence>
<feature type="compositionally biased region" description="Polar residues" evidence="1">
    <location>
        <begin position="529"/>
        <end position="546"/>
    </location>
</feature>
<feature type="region of interest" description="Disordered" evidence="1">
    <location>
        <begin position="525"/>
        <end position="546"/>
    </location>
</feature>
<dbReference type="EMBL" id="PVTE01000035">
    <property type="protein sequence ID" value="PRY27026.1"/>
    <property type="molecule type" value="Genomic_DNA"/>
</dbReference>
<dbReference type="InterPro" id="IPR013783">
    <property type="entry name" value="Ig-like_fold"/>
</dbReference>
<evidence type="ECO:0000259" key="2">
    <source>
        <dbReference type="Pfam" id="PF17936"/>
    </source>
</evidence>
<organism evidence="3 4">
    <name type="scientific">Spirosoma oryzae</name>
    <dbReference type="NCBI Taxonomy" id="1469603"/>
    <lineage>
        <taxon>Bacteria</taxon>
        <taxon>Pseudomonadati</taxon>
        <taxon>Bacteroidota</taxon>
        <taxon>Cytophagia</taxon>
        <taxon>Cytophagales</taxon>
        <taxon>Cytophagaceae</taxon>
        <taxon>Spirosoma</taxon>
    </lineage>
</organism>
<dbReference type="Proteomes" id="UP000238375">
    <property type="component" value="Unassembled WGS sequence"/>
</dbReference>
<evidence type="ECO:0000256" key="1">
    <source>
        <dbReference type="SAM" id="MobiDB-lite"/>
    </source>
</evidence>
<dbReference type="AlphaFoldDB" id="A0A2T0S0S1"/>
<name>A0A2T0S0S1_9BACT</name>
<sequence length="1049" mass="102867">MMKIRLTDLLMFLLLLVGWTSQKAVAQSINLTLKYNTSSSVYEVYGRPTFTNVKFGIGAGSQISIVVPASVPDNALTITAVNGGPWSDGSRIYAPTADPAHDFHGIATTGDYASLTSGQELLLFTFNIAGGCMPGIRLFENSTDPSSNAAGMGGGDFANYLGDAVGFGTDVYGSNYVSPGGLCGTPPTLAITGPSGTQTSTSPTVSGTATPGSVVSITGPNNATLCSTTATAGGSFSCVVSVTTGPATVTVTASNASGTTTATTSFTAVPAPTLAVTPTAPGPLTQPVSGTTTPGDLIAITDPTGATLCSTTASANGTFACTVTLPPGSSTLTVASTGPGGTTAVALPVTAVLQPTVGITGPSGTQTSTSPTVSGTATPGSVVTITGPNNATLCSTTATAGGTFSCVVSVPTGPVTVTATATNFGGTVSSTTSFTALSTPVIAINPTVPGPLTQPISGTTTPGSVVTITGPGGITACSTTASANGSFSCSITVPTGPTTYTVTTSGPGGTTTVPVTTTGVAAPTLAINGPSNTQTSTSPTVSGTATPGSVVSITGPGNATLCSTTATAGGSFSCTVSVATGPATLTVTASNPGGTATSTTSFTAAGAPTVAVNPPVPGPITQPIAGTATPGSVVTITGPGNTTLCSTTASASGAFSCSVTLPTGPTSITVTTTGPGGTTSVPLTVTAVAAPTVAINGPATGSQTSTSPTVSGTATPGSQVTITGPGNATLCSTTATAGGSFSCVVSVATGPVTVTVTAANAGGTVTATTSFVAAATAQLSMRVLLQGALTNSTTAGRMRDDLRSKNLIPTTEPYTALGFAQAGGGGGEAISSPATVLAVTGANAIVDWIFVELRSAANPAQVLATRSALLQADGDIVGVDGVSALNFTSNVLNNVATCYVAVRHRNHLGVMTASPVSTSALSSVDFTNAATAYQLPVGNALRTTAPQAKESGYYALWAGNTLADNQIVLQGPDNDADPVFFDILSDTGNTAGFTNFIRNNVYSGNDIDMDGRVIFQGPNNEIDYIFFNALNHPDNVKAYANFIIKQQLP</sequence>
<feature type="domain" description="Bacterial Ig" evidence="2">
    <location>
        <begin position="203"/>
        <end position="268"/>
    </location>
</feature>
<gene>
    <name evidence="3" type="ORF">CLV58_13528</name>
</gene>
<evidence type="ECO:0000313" key="4">
    <source>
        <dbReference type="Proteomes" id="UP000238375"/>
    </source>
</evidence>
<keyword evidence="4" id="KW-1185">Reference proteome</keyword>
<accession>A0A2T0S0S1</accession>
<feature type="domain" description="Bacterial Ig" evidence="2">
    <location>
        <begin position="371"/>
        <end position="436"/>
    </location>
</feature>
<feature type="compositionally biased region" description="Polar residues" evidence="1">
    <location>
        <begin position="699"/>
        <end position="717"/>
    </location>
</feature>